<feature type="domain" description="Methionyl/Leucyl tRNA synthetase" evidence="8">
    <location>
        <begin position="7"/>
        <end position="398"/>
    </location>
</feature>
<dbReference type="AlphaFoldDB" id="A0A919SB79"/>
<evidence type="ECO:0000256" key="7">
    <source>
        <dbReference type="RuleBase" id="RU363039"/>
    </source>
</evidence>
<dbReference type="Proteomes" id="UP000680865">
    <property type="component" value="Unassembled WGS sequence"/>
</dbReference>
<protein>
    <recommendedName>
        <fullName evidence="8">Methionyl/Leucyl tRNA synthetase domain-containing protein</fullName>
    </recommendedName>
</protein>
<dbReference type="Pfam" id="PF09334">
    <property type="entry name" value="tRNA-synt_1g"/>
    <property type="match status" value="1"/>
</dbReference>
<dbReference type="GO" id="GO:0005524">
    <property type="term" value="F:ATP binding"/>
    <property type="evidence" value="ECO:0007669"/>
    <property type="project" value="UniProtKB-KW"/>
</dbReference>
<keyword evidence="4 7" id="KW-0648">Protein biosynthesis</keyword>
<evidence type="ECO:0000256" key="2">
    <source>
        <dbReference type="ARBA" id="ARBA00022741"/>
    </source>
</evidence>
<dbReference type="Gene3D" id="3.40.50.620">
    <property type="entry name" value="HUPs"/>
    <property type="match status" value="1"/>
</dbReference>
<organism evidence="9 10">
    <name type="scientific">Winogradskya consettensis</name>
    <dbReference type="NCBI Taxonomy" id="113560"/>
    <lineage>
        <taxon>Bacteria</taxon>
        <taxon>Bacillati</taxon>
        <taxon>Actinomycetota</taxon>
        <taxon>Actinomycetes</taxon>
        <taxon>Micromonosporales</taxon>
        <taxon>Micromonosporaceae</taxon>
        <taxon>Winogradskya</taxon>
    </lineage>
</organism>
<accession>A0A919SB79</accession>
<dbReference type="InterPro" id="IPR023458">
    <property type="entry name" value="Met-tRNA_ligase_1"/>
</dbReference>
<name>A0A919SB79_9ACTN</name>
<dbReference type="GO" id="GO:0004825">
    <property type="term" value="F:methionine-tRNA ligase activity"/>
    <property type="evidence" value="ECO:0007669"/>
    <property type="project" value="UniProtKB-EC"/>
</dbReference>
<evidence type="ECO:0000256" key="6">
    <source>
        <dbReference type="ARBA" id="ARBA00047364"/>
    </source>
</evidence>
<dbReference type="GO" id="GO:0005829">
    <property type="term" value="C:cytosol"/>
    <property type="evidence" value="ECO:0007669"/>
    <property type="project" value="TreeGrafter"/>
</dbReference>
<dbReference type="EMBL" id="BOQP01000005">
    <property type="protein sequence ID" value="GIM68389.1"/>
    <property type="molecule type" value="Genomic_DNA"/>
</dbReference>
<keyword evidence="3 7" id="KW-0067">ATP-binding</keyword>
<dbReference type="RefSeq" id="WP_212996048.1">
    <property type="nucleotide sequence ID" value="NZ_BAAATW010000004.1"/>
</dbReference>
<evidence type="ECO:0000313" key="9">
    <source>
        <dbReference type="EMBL" id="GIM68389.1"/>
    </source>
</evidence>
<comment type="catalytic activity">
    <reaction evidence="6">
        <text>tRNA(Met) + L-methionine + ATP = L-methionyl-tRNA(Met) + AMP + diphosphate</text>
        <dbReference type="Rhea" id="RHEA:13481"/>
        <dbReference type="Rhea" id="RHEA-COMP:9667"/>
        <dbReference type="Rhea" id="RHEA-COMP:9698"/>
        <dbReference type="ChEBI" id="CHEBI:30616"/>
        <dbReference type="ChEBI" id="CHEBI:33019"/>
        <dbReference type="ChEBI" id="CHEBI:57844"/>
        <dbReference type="ChEBI" id="CHEBI:78442"/>
        <dbReference type="ChEBI" id="CHEBI:78530"/>
        <dbReference type="ChEBI" id="CHEBI:456215"/>
        <dbReference type="EC" id="6.1.1.10"/>
    </reaction>
</comment>
<comment type="similarity">
    <text evidence="7">Belongs to the class-I aminoacyl-tRNA synthetase family.</text>
</comment>
<evidence type="ECO:0000259" key="8">
    <source>
        <dbReference type="Pfam" id="PF09334"/>
    </source>
</evidence>
<keyword evidence="2 7" id="KW-0547">Nucleotide-binding</keyword>
<comment type="caution">
    <text evidence="9">The sequence shown here is derived from an EMBL/GenBank/DDBJ whole genome shotgun (WGS) entry which is preliminary data.</text>
</comment>
<dbReference type="InterPro" id="IPR029038">
    <property type="entry name" value="MetRS_Zn"/>
</dbReference>
<dbReference type="InterPro" id="IPR014729">
    <property type="entry name" value="Rossmann-like_a/b/a_fold"/>
</dbReference>
<evidence type="ECO:0000256" key="1">
    <source>
        <dbReference type="ARBA" id="ARBA00022598"/>
    </source>
</evidence>
<evidence type="ECO:0000256" key="4">
    <source>
        <dbReference type="ARBA" id="ARBA00022917"/>
    </source>
</evidence>
<keyword evidence="5 7" id="KW-0030">Aminoacyl-tRNA synthetase</keyword>
<dbReference type="SUPFAM" id="SSF52374">
    <property type="entry name" value="Nucleotidylyl transferase"/>
    <property type="match status" value="1"/>
</dbReference>
<dbReference type="InterPro" id="IPR015413">
    <property type="entry name" value="Methionyl/Leucyl_tRNA_Synth"/>
</dbReference>
<keyword evidence="1 7" id="KW-0436">Ligase</keyword>
<keyword evidence="10" id="KW-1185">Reference proteome</keyword>
<gene>
    <name evidence="9" type="ORF">Aco04nite_10490</name>
</gene>
<proteinExistence type="inferred from homology"/>
<dbReference type="Gene3D" id="2.20.28.20">
    <property type="entry name" value="Methionyl-tRNA synthetase, Zn-domain"/>
    <property type="match status" value="1"/>
</dbReference>
<evidence type="ECO:0000256" key="5">
    <source>
        <dbReference type="ARBA" id="ARBA00023146"/>
    </source>
</evidence>
<evidence type="ECO:0000256" key="3">
    <source>
        <dbReference type="ARBA" id="ARBA00022840"/>
    </source>
</evidence>
<sequence>MTQRPAIIVAATPTSNGDLHLGHMAGPYLSGDVYARYLAATGRDVVYTTITDDSQTYVSTTAQRQGLSPEALRATSTDAIAASMRALGIGIDGMPPIGASYRETVLTFVERLHRNGSLRLRKVRMPVARATGQVLFDGFLGGTCPACLAGSSGGVCEGCGHPNHFDQLLDAAPALDPGAEFEYREYEVLVLPLEEYRERLRAYYDERRDLWRPHARQLIQELLAGPLPDVPVTVPGDWGLPAPFAETPGQRIYPWIEAMPAVMYASAWVVAQREPAQRGPAPAETDDLWRRDRDAEIVYFHGYDNVYYWGLVDLALLMAHDDRYALPATNVCNEFYELDGQKFSTSRNHLVWTRDLLDGVPRDVARFYLALTAPEFQRSTFTRPALRTTTGARLIRPWNELAAQLAVLTGKVVDTELPTTENGRLRAKVLTKRFAGCYELATFSMGRAAAMVADQLDRLRAASGDLKDDPVALGDLLLEVRALLAGAAPLLVDVAARAEGQGVELRLDDSEPPESITVFTLPALTGDHDGTGRS</sequence>
<dbReference type="InterPro" id="IPR001412">
    <property type="entry name" value="aa-tRNA-synth_I_CS"/>
</dbReference>
<dbReference type="PROSITE" id="PS00178">
    <property type="entry name" value="AA_TRNA_LIGASE_I"/>
    <property type="match status" value="1"/>
</dbReference>
<dbReference type="PANTHER" id="PTHR45765:SF1">
    <property type="entry name" value="METHIONINE--TRNA LIGASE, CYTOPLASMIC"/>
    <property type="match status" value="1"/>
</dbReference>
<reference evidence="9" key="1">
    <citation type="submission" date="2021-03" db="EMBL/GenBank/DDBJ databases">
        <title>Whole genome shotgun sequence of Actinoplanes consettensis NBRC 14913.</title>
        <authorList>
            <person name="Komaki H."/>
            <person name="Tamura T."/>
        </authorList>
    </citation>
    <scope>NUCLEOTIDE SEQUENCE</scope>
    <source>
        <strain evidence="9">NBRC 14913</strain>
    </source>
</reference>
<evidence type="ECO:0000313" key="10">
    <source>
        <dbReference type="Proteomes" id="UP000680865"/>
    </source>
</evidence>
<dbReference type="GO" id="GO:0006431">
    <property type="term" value="P:methionyl-tRNA aminoacylation"/>
    <property type="evidence" value="ECO:0007669"/>
    <property type="project" value="TreeGrafter"/>
</dbReference>
<dbReference type="PANTHER" id="PTHR45765">
    <property type="entry name" value="METHIONINE--TRNA LIGASE"/>
    <property type="match status" value="1"/>
</dbReference>